<feature type="compositionally biased region" description="Low complexity" evidence="1">
    <location>
        <begin position="37"/>
        <end position="54"/>
    </location>
</feature>
<sequence length="801" mass="85988">MNHPPHTEKIAYSGQEAPPSSNRPAIPPAPPTQTLILSNPSARLSSSPASSPRLVESPPARARSIRPEMSHLMQQGVAPGADFFEDSSEDEGAEWGDESETWKLSDIAHTLYGESHIAEAEKSNATKEGPENSGPTKGVQQSNDNPDSKAIIATKEPASTSDQTGTETARPVSLRRLGKGYVVHHRAPEGRNSEVDLDPRIRGRPRRNTSEGVLADSILNVHALTLKAFESLPSDASISPTRKRTSSSTNKTASHATPKAISFSTHRNAHLSPIKTRSGTDERTAHHHSHYIRTPYPSGEDSSFLQRTSENRRFSRATYDTKKGKQVLGIPTEDGKEPDLRSRLERNQDAQGVVRTHVSSNKTTSAQATNSKVWLTLQRPRKNPFGSQVRVEGFCIPGNLTITVSEKTSRMGRKKNKKREGTPAAYSQHTDSGTSIDFDDMLLAQRLRQAYKNLAGPWVLRVFGARKLTGIRLVYIDKWSGGRLDLDHSSFCSPAGRQLLAARDGSGLDGTELEIFTENKLMELYRDPKRGKARYTWVHWAQRLSSPPSAPCFDDSSSPSSSSSSSSSSGADTVDDENDSDTVDSEIESTQKTPVEQIAQNKRNQIPSNPTQNQPPLPPPFTSHQTKRNNKNKAKPRQKMKPIRVPSWTQDPDSLIAIQFMQSLSPLRIASAITLIFSLSAAAALLYVFLGGSPSTAVSSTVMNAPSASSSSTSPAAVSGVGAGGKDGHANVNGTLMMVLGSEGAAVTKLGGTSINGRVGDGRAAKSDGSGREGRVVGGVVIAGVGVVVFGGLGVGWVVAS</sequence>
<proteinExistence type="predicted"/>
<feature type="compositionally biased region" description="Polar residues" evidence="1">
    <location>
        <begin position="157"/>
        <end position="167"/>
    </location>
</feature>
<dbReference type="AlphaFoldDB" id="A0A9W4UHY9"/>
<gene>
    <name evidence="3" type="ORF">PDIGIT_LOCUS8117</name>
</gene>
<keyword evidence="2" id="KW-1133">Transmembrane helix</keyword>
<dbReference type="EMBL" id="CAOQHR010000005">
    <property type="protein sequence ID" value="CAI6335042.1"/>
    <property type="molecule type" value="Genomic_DNA"/>
</dbReference>
<organism evidence="3 4">
    <name type="scientific">Periconia digitata</name>
    <dbReference type="NCBI Taxonomy" id="1303443"/>
    <lineage>
        <taxon>Eukaryota</taxon>
        <taxon>Fungi</taxon>
        <taxon>Dikarya</taxon>
        <taxon>Ascomycota</taxon>
        <taxon>Pezizomycotina</taxon>
        <taxon>Dothideomycetes</taxon>
        <taxon>Pleosporomycetidae</taxon>
        <taxon>Pleosporales</taxon>
        <taxon>Massarineae</taxon>
        <taxon>Periconiaceae</taxon>
        <taxon>Periconia</taxon>
    </lineage>
</organism>
<evidence type="ECO:0000313" key="3">
    <source>
        <dbReference type="EMBL" id="CAI6335042.1"/>
    </source>
</evidence>
<dbReference type="OrthoDB" id="3691966at2759"/>
<evidence type="ECO:0000313" key="4">
    <source>
        <dbReference type="Proteomes" id="UP001152607"/>
    </source>
</evidence>
<feature type="compositionally biased region" description="Polar residues" evidence="1">
    <location>
        <begin position="133"/>
        <end position="145"/>
    </location>
</feature>
<evidence type="ECO:0000256" key="1">
    <source>
        <dbReference type="SAM" id="MobiDB-lite"/>
    </source>
</evidence>
<feature type="region of interest" description="Disordered" evidence="1">
    <location>
        <begin position="235"/>
        <end position="258"/>
    </location>
</feature>
<feature type="compositionally biased region" description="Acidic residues" evidence="1">
    <location>
        <begin position="83"/>
        <end position="99"/>
    </location>
</feature>
<feature type="transmembrane region" description="Helical" evidence="2">
    <location>
        <begin position="776"/>
        <end position="800"/>
    </location>
</feature>
<dbReference type="Proteomes" id="UP001152607">
    <property type="component" value="Unassembled WGS sequence"/>
</dbReference>
<feature type="transmembrane region" description="Helical" evidence="2">
    <location>
        <begin position="669"/>
        <end position="690"/>
    </location>
</feature>
<feature type="region of interest" description="Disordered" evidence="1">
    <location>
        <begin position="407"/>
        <end position="431"/>
    </location>
</feature>
<feature type="region of interest" description="Disordered" evidence="1">
    <location>
        <begin position="273"/>
        <end position="306"/>
    </location>
</feature>
<comment type="caution">
    <text evidence="3">The sequence shown here is derived from an EMBL/GenBank/DDBJ whole genome shotgun (WGS) entry which is preliminary data.</text>
</comment>
<keyword evidence="2" id="KW-0472">Membrane</keyword>
<keyword evidence="4" id="KW-1185">Reference proteome</keyword>
<feature type="compositionally biased region" description="Low complexity" evidence="1">
    <location>
        <begin position="546"/>
        <end position="569"/>
    </location>
</feature>
<feature type="region of interest" description="Disordered" evidence="1">
    <location>
        <begin position="1"/>
        <end position="102"/>
    </location>
</feature>
<evidence type="ECO:0000256" key="2">
    <source>
        <dbReference type="SAM" id="Phobius"/>
    </source>
</evidence>
<accession>A0A9W4UHY9</accession>
<feature type="compositionally biased region" description="Acidic residues" evidence="1">
    <location>
        <begin position="573"/>
        <end position="587"/>
    </location>
</feature>
<name>A0A9W4UHY9_9PLEO</name>
<feature type="compositionally biased region" description="Polar residues" evidence="1">
    <location>
        <begin position="588"/>
        <end position="606"/>
    </location>
</feature>
<keyword evidence="2" id="KW-0812">Transmembrane</keyword>
<feature type="compositionally biased region" description="Basic residues" evidence="1">
    <location>
        <begin position="625"/>
        <end position="642"/>
    </location>
</feature>
<feature type="region of interest" description="Disordered" evidence="1">
    <location>
        <begin position="546"/>
        <end position="647"/>
    </location>
</feature>
<reference evidence="3" key="1">
    <citation type="submission" date="2023-01" db="EMBL/GenBank/DDBJ databases">
        <authorList>
            <person name="Van Ghelder C."/>
            <person name="Rancurel C."/>
        </authorList>
    </citation>
    <scope>NUCLEOTIDE SEQUENCE</scope>
    <source>
        <strain evidence="3">CNCM I-4278</strain>
    </source>
</reference>
<protein>
    <submittedName>
        <fullName evidence="3">Uncharacterized protein</fullName>
    </submittedName>
</protein>
<feature type="region of interest" description="Disordered" evidence="1">
    <location>
        <begin position="121"/>
        <end position="178"/>
    </location>
</feature>
<feature type="compositionally biased region" description="Basic and acidic residues" evidence="1">
    <location>
        <begin position="121"/>
        <end position="130"/>
    </location>
</feature>